<evidence type="ECO:0000313" key="1">
    <source>
        <dbReference type="EMBL" id="KAI3371601.1"/>
    </source>
</evidence>
<comment type="caution">
    <text evidence="1">The sequence shown here is derived from an EMBL/GenBank/DDBJ whole genome shotgun (WGS) entry which is preliminary data.</text>
</comment>
<organism evidence="1 2">
    <name type="scientific">Scortum barcoo</name>
    <name type="common">barcoo grunter</name>
    <dbReference type="NCBI Taxonomy" id="214431"/>
    <lineage>
        <taxon>Eukaryota</taxon>
        <taxon>Metazoa</taxon>
        <taxon>Chordata</taxon>
        <taxon>Craniata</taxon>
        <taxon>Vertebrata</taxon>
        <taxon>Euteleostomi</taxon>
        <taxon>Actinopterygii</taxon>
        <taxon>Neopterygii</taxon>
        <taxon>Teleostei</taxon>
        <taxon>Neoteleostei</taxon>
        <taxon>Acanthomorphata</taxon>
        <taxon>Eupercaria</taxon>
        <taxon>Centrarchiformes</taxon>
        <taxon>Terapontoidei</taxon>
        <taxon>Terapontidae</taxon>
        <taxon>Scortum</taxon>
    </lineage>
</organism>
<reference evidence="1" key="1">
    <citation type="submission" date="2022-04" db="EMBL/GenBank/DDBJ databases">
        <title>Jade perch genome.</title>
        <authorList>
            <person name="Chao B."/>
        </authorList>
    </citation>
    <scope>NUCLEOTIDE SEQUENCE</scope>
    <source>
        <strain evidence="1">CB-2022</strain>
    </source>
</reference>
<gene>
    <name evidence="1" type="ORF">L3Q82_024170</name>
</gene>
<sequence length="259" mass="29453">MLKSKESTTSPLIMQPAFLSLILIAVHVSVPVDCSMWLQDPEQVLQHQQSSFHEGAHKDISAGTGRFYLELSGSMTRGIRRHFLVILPVRIDTSNFVSIFDLRRKRFFCMNLKGELFNSRQRDREDCLFQRIWLDLANHHDVFYSTSRLLKLEGAELRDAHQEPPEPSSVLLEGFLGPSVKRERRSEAVNPSDPLRSESYPPHSARGHKDADHRKHEQDQAGAVSKETITSCDDPLRVLQSNGPVSPFKTNIADRAENE</sequence>
<dbReference type="Proteomes" id="UP000831701">
    <property type="component" value="Chromosome 6"/>
</dbReference>
<dbReference type="EMBL" id="CM041536">
    <property type="protein sequence ID" value="KAI3371601.1"/>
    <property type="molecule type" value="Genomic_DNA"/>
</dbReference>
<proteinExistence type="predicted"/>
<protein>
    <submittedName>
        <fullName evidence="1">Uncharacterized protein</fullName>
    </submittedName>
</protein>
<accession>A0ACB8WV59</accession>
<name>A0ACB8WV59_9TELE</name>
<keyword evidence="2" id="KW-1185">Reference proteome</keyword>
<evidence type="ECO:0000313" key="2">
    <source>
        <dbReference type="Proteomes" id="UP000831701"/>
    </source>
</evidence>